<comment type="subcellular location">
    <subcellularLocation>
        <location evidence="1">Endomembrane system</location>
        <topology evidence="1">Multi-pass membrane protein</topology>
    </subcellularLocation>
</comment>
<keyword evidence="3 5" id="KW-1133">Transmembrane helix</keyword>
<dbReference type="HOGENOM" id="CLU_081915_1_0_1"/>
<dbReference type="PANTHER" id="PTHR10989:SF16">
    <property type="entry name" value="AT02829P-RELATED"/>
    <property type="match status" value="1"/>
</dbReference>
<dbReference type="GeneID" id="6070585"/>
<dbReference type="GO" id="GO:0016020">
    <property type="term" value="C:membrane"/>
    <property type="evidence" value="ECO:0007669"/>
    <property type="project" value="InterPro"/>
</dbReference>
<dbReference type="FunCoup" id="B0CS57">
    <property type="interactions" value="137"/>
</dbReference>
<dbReference type="KEGG" id="lbc:LACBIDRAFT_292213"/>
<feature type="transmembrane region" description="Helical" evidence="5">
    <location>
        <begin position="80"/>
        <end position="102"/>
    </location>
</feature>
<dbReference type="OrthoDB" id="1898221at2759"/>
<evidence type="ECO:0000313" key="6">
    <source>
        <dbReference type="EMBL" id="EDR14243.1"/>
    </source>
</evidence>
<feature type="transmembrane region" description="Helical" evidence="5">
    <location>
        <begin position="186"/>
        <end position="207"/>
    </location>
</feature>
<gene>
    <name evidence="6" type="ORF">LACBIDRAFT_292213</name>
</gene>
<evidence type="ECO:0000256" key="3">
    <source>
        <dbReference type="ARBA" id="ARBA00022989"/>
    </source>
</evidence>
<keyword evidence="4 5" id="KW-0472">Membrane</keyword>
<dbReference type="RefSeq" id="XP_001874802.1">
    <property type="nucleotide sequence ID" value="XM_001874767.1"/>
</dbReference>
<protein>
    <submittedName>
        <fullName evidence="6">Predicted protein</fullName>
    </submittedName>
</protein>
<evidence type="ECO:0000256" key="1">
    <source>
        <dbReference type="ARBA" id="ARBA00004127"/>
    </source>
</evidence>
<feature type="transmembrane region" description="Helical" evidence="5">
    <location>
        <begin position="148"/>
        <end position="166"/>
    </location>
</feature>
<feature type="transmembrane region" description="Helical" evidence="5">
    <location>
        <begin position="46"/>
        <end position="68"/>
    </location>
</feature>
<keyword evidence="2 5" id="KW-0812">Transmembrane</keyword>
<sequence length="222" mass="25163">MSRTLSRAFLNATAVGIMTHGFRSLGSLGDVEVWIRSQYGGHFQYLTIQGLLLAWLTMLTGLTVAIFPYSSALRSLKRHLFIIAMPLAAVISLVYWTLILLLPSLIVQSDRLRLPLSIDLALHASPALALLVDFLIFDIKYEERELKYRVPFAATVFAVWYGLWVEHCAKNNNGNFPYPFLTENPLEIRIVIYVVAALVAIMSFRLINSFHPTVTKQIRHDE</sequence>
<name>B0CS57_LACBS</name>
<dbReference type="AlphaFoldDB" id="B0CS57"/>
<dbReference type="PANTHER" id="PTHR10989">
    <property type="entry name" value="ANDROGEN-INDUCED PROTEIN 1-RELATED"/>
    <property type="match status" value="1"/>
</dbReference>
<accession>B0CS57</accession>
<evidence type="ECO:0000313" key="7">
    <source>
        <dbReference type="Proteomes" id="UP000001194"/>
    </source>
</evidence>
<reference evidence="6 7" key="1">
    <citation type="journal article" date="2008" name="Nature">
        <title>The genome of Laccaria bicolor provides insights into mycorrhizal symbiosis.</title>
        <authorList>
            <person name="Martin F."/>
            <person name="Aerts A."/>
            <person name="Ahren D."/>
            <person name="Brun A."/>
            <person name="Danchin E.G.J."/>
            <person name="Duchaussoy F."/>
            <person name="Gibon J."/>
            <person name="Kohler A."/>
            <person name="Lindquist E."/>
            <person name="Pereda V."/>
            <person name="Salamov A."/>
            <person name="Shapiro H.J."/>
            <person name="Wuyts J."/>
            <person name="Blaudez D."/>
            <person name="Buee M."/>
            <person name="Brokstein P."/>
            <person name="Canbaeck B."/>
            <person name="Cohen D."/>
            <person name="Courty P.E."/>
            <person name="Coutinho P.M."/>
            <person name="Delaruelle C."/>
            <person name="Detter J.C."/>
            <person name="Deveau A."/>
            <person name="DiFazio S."/>
            <person name="Duplessis S."/>
            <person name="Fraissinet-Tachet L."/>
            <person name="Lucic E."/>
            <person name="Frey-Klett P."/>
            <person name="Fourrey C."/>
            <person name="Feussner I."/>
            <person name="Gay G."/>
            <person name="Grimwood J."/>
            <person name="Hoegger P.J."/>
            <person name="Jain P."/>
            <person name="Kilaru S."/>
            <person name="Labbe J."/>
            <person name="Lin Y.C."/>
            <person name="Legue V."/>
            <person name="Le Tacon F."/>
            <person name="Marmeisse R."/>
            <person name="Melayah D."/>
            <person name="Montanini B."/>
            <person name="Muratet M."/>
            <person name="Nehls U."/>
            <person name="Niculita-Hirzel H."/>
            <person name="Oudot-Le Secq M.P."/>
            <person name="Peter M."/>
            <person name="Quesneville H."/>
            <person name="Rajashekar B."/>
            <person name="Reich M."/>
            <person name="Rouhier N."/>
            <person name="Schmutz J."/>
            <person name="Yin T."/>
            <person name="Chalot M."/>
            <person name="Henrissat B."/>
            <person name="Kuees U."/>
            <person name="Lucas S."/>
            <person name="Van de Peer Y."/>
            <person name="Podila G.K."/>
            <person name="Polle A."/>
            <person name="Pukkila P.J."/>
            <person name="Richardson P.M."/>
            <person name="Rouze P."/>
            <person name="Sanders I.R."/>
            <person name="Stajich J.E."/>
            <person name="Tunlid A."/>
            <person name="Tuskan G."/>
            <person name="Grigoriev I.V."/>
        </authorList>
    </citation>
    <scope>NUCLEOTIDE SEQUENCE [LARGE SCALE GENOMIC DNA]</scope>
    <source>
        <strain evidence="7">S238N-H82 / ATCC MYA-4686</strain>
    </source>
</reference>
<feature type="transmembrane region" description="Helical" evidence="5">
    <location>
        <begin position="114"/>
        <end position="136"/>
    </location>
</feature>
<keyword evidence="7" id="KW-1185">Reference proteome</keyword>
<dbReference type="InterPro" id="IPR006838">
    <property type="entry name" value="ADTRP_AIG1"/>
</dbReference>
<dbReference type="InParanoid" id="B0CS57"/>
<organism evidence="7">
    <name type="scientific">Laccaria bicolor (strain S238N-H82 / ATCC MYA-4686)</name>
    <name type="common">Bicoloured deceiver</name>
    <name type="synonym">Laccaria laccata var. bicolor</name>
    <dbReference type="NCBI Taxonomy" id="486041"/>
    <lineage>
        <taxon>Eukaryota</taxon>
        <taxon>Fungi</taxon>
        <taxon>Dikarya</taxon>
        <taxon>Basidiomycota</taxon>
        <taxon>Agaricomycotina</taxon>
        <taxon>Agaricomycetes</taxon>
        <taxon>Agaricomycetidae</taxon>
        <taxon>Agaricales</taxon>
        <taxon>Agaricineae</taxon>
        <taxon>Hydnangiaceae</taxon>
        <taxon>Laccaria</taxon>
    </lineage>
</organism>
<dbReference type="GO" id="GO:0012505">
    <property type="term" value="C:endomembrane system"/>
    <property type="evidence" value="ECO:0007669"/>
    <property type="project" value="UniProtKB-SubCell"/>
</dbReference>
<proteinExistence type="predicted"/>
<evidence type="ECO:0000256" key="4">
    <source>
        <dbReference type="ARBA" id="ARBA00023136"/>
    </source>
</evidence>
<dbReference type="EMBL" id="DS547092">
    <property type="protein sequence ID" value="EDR14243.1"/>
    <property type="molecule type" value="Genomic_DNA"/>
</dbReference>
<dbReference type="Proteomes" id="UP000001194">
    <property type="component" value="Unassembled WGS sequence"/>
</dbReference>
<dbReference type="Pfam" id="PF04750">
    <property type="entry name" value="Far-17a_AIG1"/>
    <property type="match status" value="1"/>
</dbReference>
<evidence type="ECO:0000256" key="5">
    <source>
        <dbReference type="SAM" id="Phobius"/>
    </source>
</evidence>
<evidence type="ECO:0000256" key="2">
    <source>
        <dbReference type="ARBA" id="ARBA00022692"/>
    </source>
</evidence>